<proteinExistence type="predicted"/>
<dbReference type="InterPro" id="IPR046346">
    <property type="entry name" value="Aminoacid_DH-like_N_sf"/>
</dbReference>
<dbReference type="PANTHER" id="PTHR21089:SF1">
    <property type="entry name" value="BIFUNCTIONAL 3-DEHYDROQUINATE DEHYDRATASE_SHIKIMATE DEHYDROGENASE, CHLOROPLASTIC"/>
    <property type="match status" value="1"/>
</dbReference>
<dbReference type="Pfam" id="PF08501">
    <property type="entry name" value="Shikimate_dh_N"/>
    <property type="match status" value="1"/>
</dbReference>
<dbReference type="SUPFAM" id="SSF51735">
    <property type="entry name" value="NAD(P)-binding Rossmann-fold domains"/>
    <property type="match status" value="1"/>
</dbReference>
<dbReference type="PANTHER" id="PTHR21089">
    <property type="entry name" value="SHIKIMATE DEHYDROGENASE"/>
    <property type="match status" value="1"/>
</dbReference>
<keyword evidence="2" id="KW-0028">Amino-acid biosynthesis</keyword>
<feature type="domain" description="Shikimate dehydrogenase substrate binding N-terminal" evidence="3">
    <location>
        <begin position="10"/>
        <end position="91"/>
    </location>
</feature>
<evidence type="ECO:0000256" key="2">
    <source>
        <dbReference type="ARBA" id="ARBA00023141"/>
    </source>
</evidence>
<dbReference type="EMBL" id="JBHSMG010000001">
    <property type="protein sequence ID" value="MFC5501690.1"/>
    <property type="molecule type" value="Genomic_DNA"/>
</dbReference>
<sequence length="280" mass="29287">MSPTPRRLAVLGSPIGHSKSPLLHSAAYAVLGLPWSYTAIEVIEGSLGAFLNTCDRSWRGLSLTMPLKREVLPMLSSRTALVDTVGAANTVLFDEDGGLKGFNTDVEGIVAAFADHGVRALETVQILGGGATAASVLAAAAQLGARHALVSARDPERAASLEGLATRLGLELTIRRLGLTDRSLTVPSAVISTLPGASEHGVVFPEAVRARSVLLDVAYEPWPSELARSWAEADGTVVSGLEMLLHQAIAQVRIFVTGEQDGVLPREGEVVAAMRASVGL</sequence>
<keyword evidence="2" id="KW-0057">Aromatic amino acid biosynthesis</keyword>
<evidence type="ECO:0000313" key="5">
    <source>
        <dbReference type="Proteomes" id="UP001596039"/>
    </source>
</evidence>
<dbReference type="Gene3D" id="3.40.50.720">
    <property type="entry name" value="NAD(P)-binding Rossmann-like Domain"/>
    <property type="match status" value="1"/>
</dbReference>
<protein>
    <submittedName>
        <fullName evidence="4">Shikimate dehydrogenase family protein</fullName>
    </submittedName>
</protein>
<organism evidence="4 5">
    <name type="scientific">Lysinimonas soli</name>
    <dbReference type="NCBI Taxonomy" id="1074233"/>
    <lineage>
        <taxon>Bacteria</taxon>
        <taxon>Bacillati</taxon>
        <taxon>Actinomycetota</taxon>
        <taxon>Actinomycetes</taxon>
        <taxon>Micrococcales</taxon>
        <taxon>Microbacteriaceae</taxon>
        <taxon>Lysinimonas</taxon>
    </lineage>
</organism>
<evidence type="ECO:0000256" key="1">
    <source>
        <dbReference type="ARBA" id="ARBA00004871"/>
    </source>
</evidence>
<keyword evidence="5" id="KW-1185">Reference proteome</keyword>
<comment type="pathway">
    <text evidence="1">Metabolic intermediate biosynthesis; chorismate biosynthesis; chorismate from D-erythrose 4-phosphate and phosphoenolpyruvate: step 4/7.</text>
</comment>
<dbReference type="RefSeq" id="WP_386739271.1">
    <property type="nucleotide sequence ID" value="NZ_JBHSMG010000001.1"/>
</dbReference>
<reference evidence="5" key="1">
    <citation type="journal article" date="2019" name="Int. J. Syst. Evol. Microbiol.">
        <title>The Global Catalogue of Microorganisms (GCM) 10K type strain sequencing project: providing services to taxonomists for standard genome sequencing and annotation.</title>
        <authorList>
            <consortium name="The Broad Institute Genomics Platform"/>
            <consortium name="The Broad Institute Genome Sequencing Center for Infectious Disease"/>
            <person name="Wu L."/>
            <person name="Ma J."/>
        </authorList>
    </citation>
    <scope>NUCLEOTIDE SEQUENCE [LARGE SCALE GENOMIC DNA]</scope>
    <source>
        <strain evidence="5">CGMCC 4.6997</strain>
    </source>
</reference>
<accession>A0ABW0NN32</accession>
<evidence type="ECO:0000259" key="3">
    <source>
        <dbReference type="Pfam" id="PF08501"/>
    </source>
</evidence>
<dbReference type="InterPro" id="IPR013708">
    <property type="entry name" value="Shikimate_DH-bd_N"/>
</dbReference>
<dbReference type="SUPFAM" id="SSF53223">
    <property type="entry name" value="Aminoacid dehydrogenase-like, N-terminal domain"/>
    <property type="match status" value="1"/>
</dbReference>
<name>A0ABW0NN32_9MICO</name>
<dbReference type="InterPro" id="IPR022893">
    <property type="entry name" value="Shikimate_DH_fam"/>
</dbReference>
<dbReference type="Proteomes" id="UP001596039">
    <property type="component" value="Unassembled WGS sequence"/>
</dbReference>
<dbReference type="Gene3D" id="3.40.50.10860">
    <property type="entry name" value="Leucine Dehydrogenase, chain A, domain 1"/>
    <property type="match status" value="1"/>
</dbReference>
<gene>
    <name evidence="4" type="ORF">ACFPJ4_05465</name>
</gene>
<evidence type="ECO:0000313" key="4">
    <source>
        <dbReference type="EMBL" id="MFC5501690.1"/>
    </source>
</evidence>
<comment type="caution">
    <text evidence="4">The sequence shown here is derived from an EMBL/GenBank/DDBJ whole genome shotgun (WGS) entry which is preliminary data.</text>
</comment>
<dbReference type="InterPro" id="IPR036291">
    <property type="entry name" value="NAD(P)-bd_dom_sf"/>
</dbReference>